<gene>
    <name evidence="2" type="ORF">PANBHIFL_00042</name>
</gene>
<keyword evidence="1" id="KW-0472">Membrane</keyword>
<organism evidence="2">
    <name type="scientific">Candidatus Methanophagaceae archaeon ANME-1 ERB6</name>
    <dbReference type="NCBI Taxonomy" id="2759912"/>
    <lineage>
        <taxon>Archaea</taxon>
        <taxon>Methanobacteriati</taxon>
        <taxon>Methanobacteriota</taxon>
        <taxon>Stenosarchaea group</taxon>
        <taxon>Methanomicrobia</taxon>
        <taxon>Candidatus Methanophagales</taxon>
        <taxon>Candidatus Methanophagaceae</taxon>
    </lineage>
</organism>
<accession>A0A7G9YY43</accession>
<keyword evidence="1" id="KW-0812">Transmembrane</keyword>
<evidence type="ECO:0008006" key="3">
    <source>
        <dbReference type="Google" id="ProtNLM"/>
    </source>
</evidence>
<feature type="transmembrane region" description="Helical" evidence="1">
    <location>
        <begin position="25"/>
        <end position="42"/>
    </location>
</feature>
<keyword evidence="1" id="KW-1133">Transmembrane helix</keyword>
<evidence type="ECO:0000313" key="2">
    <source>
        <dbReference type="EMBL" id="QNO52927.1"/>
    </source>
</evidence>
<evidence type="ECO:0000256" key="1">
    <source>
        <dbReference type="SAM" id="Phobius"/>
    </source>
</evidence>
<name>A0A7G9YY43_9EURY</name>
<reference evidence="2" key="1">
    <citation type="submission" date="2020-06" db="EMBL/GenBank/DDBJ databases">
        <title>Unique genomic features of the anaerobic methanotrophic archaea.</title>
        <authorList>
            <person name="Chadwick G.L."/>
            <person name="Skennerton C.T."/>
            <person name="Laso-Perez R."/>
            <person name="Leu A.O."/>
            <person name="Speth D.R."/>
            <person name="Yu H."/>
            <person name="Morgan-Lang C."/>
            <person name="Hatzenpichler R."/>
            <person name="Goudeau D."/>
            <person name="Malmstrom R."/>
            <person name="Brazelton W.J."/>
            <person name="Woyke T."/>
            <person name="Hallam S.J."/>
            <person name="Tyson G.W."/>
            <person name="Wegener G."/>
            <person name="Boetius A."/>
            <person name="Orphan V."/>
        </authorList>
    </citation>
    <scope>NUCLEOTIDE SEQUENCE</scope>
</reference>
<proteinExistence type="predicted"/>
<dbReference type="EMBL" id="MT631525">
    <property type="protein sequence ID" value="QNO52927.1"/>
    <property type="molecule type" value="Genomic_DNA"/>
</dbReference>
<protein>
    <recommendedName>
        <fullName evidence="3">Transposase IS4-like domain-containing protein</fullName>
    </recommendedName>
</protein>
<dbReference type="AlphaFoldDB" id="A0A7G9YY43"/>
<sequence>MKKIFDCFKNWLDMQPVRHFEEGNIDVYIFICYLAYLVLALYKHHLGVTGWEGVEDSLDELGRIRKTTLDFGGESSNKISVLTKEQKEIIEKLGFADRLFGL</sequence>